<dbReference type="AlphaFoldDB" id="A0A1V6Y9H8"/>
<proteinExistence type="predicted"/>
<dbReference type="OrthoDB" id="1668230at2759"/>
<dbReference type="InterPro" id="IPR000719">
    <property type="entry name" value="Prot_kinase_dom"/>
</dbReference>
<protein>
    <recommendedName>
        <fullName evidence="1">Protein kinase domain-containing protein</fullName>
    </recommendedName>
</protein>
<dbReference type="GO" id="GO:0004674">
    <property type="term" value="F:protein serine/threonine kinase activity"/>
    <property type="evidence" value="ECO:0007669"/>
    <property type="project" value="TreeGrafter"/>
</dbReference>
<evidence type="ECO:0000259" key="1">
    <source>
        <dbReference type="PROSITE" id="PS50011"/>
    </source>
</evidence>
<dbReference type="Gene3D" id="1.10.510.10">
    <property type="entry name" value="Transferase(Phosphotransferase) domain 1"/>
    <property type="match status" value="1"/>
</dbReference>
<dbReference type="PANTHER" id="PTHR44329">
    <property type="entry name" value="SERINE/THREONINE-PROTEIN KINASE TNNI3K-RELATED"/>
    <property type="match status" value="1"/>
</dbReference>
<dbReference type="GO" id="GO:0005524">
    <property type="term" value="F:ATP binding"/>
    <property type="evidence" value="ECO:0007669"/>
    <property type="project" value="InterPro"/>
</dbReference>
<dbReference type="EMBL" id="MOOB01000029">
    <property type="protein sequence ID" value="OQE84039.1"/>
    <property type="molecule type" value="Genomic_DNA"/>
</dbReference>
<sequence>MYSSQKGLINSTEPQLIIPLPNMDGAYCPIDDEGHYIQLHTIIASGDAALVVHREGMAVKMAIVYKHYTLEEAEENRSKIRREQEVWRRIQSDFYTPVEGIVHCLDIPGDTIEMRYMPGGTLLKWLEHRARPSIQLQKRWFRQLAIGLHNLHQCRVIHSDLLSRNILMDGSLNVAICDLGASSVMPIDTVMLDAVDDYNCSIWTDICQLGLVFNEIATGRITGISLYNHGGSDNSVASFPSWDMLPALSKRLWAWDIIETCWREGGYGAAGAAEILAKLDKVKVPCRSR</sequence>
<organism evidence="2 3">
    <name type="scientific">Penicillium nalgiovense</name>
    <dbReference type="NCBI Taxonomy" id="60175"/>
    <lineage>
        <taxon>Eukaryota</taxon>
        <taxon>Fungi</taxon>
        <taxon>Dikarya</taxon>
        <taxon>Ascomycota</taxon>
        <taxon>Pezizomycotina</taxon>
        <taxon>Eurotiomycetes</taxon>
        <taxon>Eurotiomycetidae</taxon>
        <taxon>Eurotiales</taxon>
        <taxon>Aspergillaceae</taxon>
        <taxon>Penicillium</taxon>
    </lineage>
</organism>
<dbReference type="SMART" id="SM00220">
    <property type="entry name" value="S_TKc"/>
    <property type="match status" value="1"/>
</dbReference>
<name>A0A1V6Y9H8_PENNA</name>
<dbReference type="SUPFAM" id="SSF56112">
    <property type="entry name" value="Protein kinase-like (PK-like)"/>
    <property type="match status" value="1"/>
</dbReference>
<accession>A0A1V6Y9H8</accession>
<dbReference type="PANTHER" id="PTHR44329:SF293">
    <property type="entry name" value="MITOGEN-ACTIVATED PROTEIN KINASE KINASE KINASE"/>
    <property type="match status" value="1"/>
</dbReference>
<dbReference type="OMA" id="AVMYEVI"/>
<evidence type="ECO:0000313" key="2">
    <source>
        <dbReference type="EMBL" id="OQE84039.1"/>
    </source>
</evidence>
<dbReference type="InterPro" id="IPR051681">
    <property type="entry name" value="Ser/Thr_Kinases-Pseudokinases"/>
</dbReference>
<evidence type="ECO:0000313" key="3">
    <source>
        <dbReference type="Proteomes" id="UP000191691"/>
    </source>
</evidence>
<dbReference type="Pfam" id="PF00069">
    <property type="entry name" value="Pkinase"/>
    <property type="match status" value="1"/>
</dbReference>
<reference evidence="3" key="1">
    <citation type="journal article" date="2017" name="Nat. Microbiol.">
        <title>Global analysis of biosynthetic gene clusters reveals vast potential of secondary metabolite production in Penicillium species.</title>
        <authorList>
            <person name="Nielsen J.C."/>
            <person name="Grijseels S."/>
            <person name="Prigent S."/>
            <person name="Ji B."/>
            <person name="Dainat J."/>
            <person name="Nielsen K.F."/>
            <person name="Frisvad J.C."/>
            <person name="Workman M."/>
            <person name="Nielsen J."/>
        </authorList>
    </citation>
    <scope>NUCLEOTIDE SEQUENCE [LARGE SCALE GENOMIC DNA]</scope>
    <source>
        <strain evidence="3">IBT 13039</strain>
    </source>
</reference>
<dbReference type="PROSITE" id="PS50011">
    <property type="entry name" value="PROTEIN_KINASE_DOM"/>
    <property type="match status" value="1"/>
</dbReference>
<dbReference type="Proteomes" id="UP000191691">
    <property type="component" value="Unassembled WGS sequence"/>
</dbReference>
<dbReference type="InterPro" id="IPR011009">
    <property type="entry name" value="Kinase-like_dom_sf"/>
</dbReference>
<feature type="domain" description="Protein kinase" evidence="1">
    <location>
        <begin position="37"/>
        <end position="289"/>
    </location>
</feature>
<gene>
    <name evidence="2" type="ORF">PENNAL_c0029G01796</name>
</gene>
<keyword evidence="3" id="KW-1185">Reference proteome</keyword>
<comment type="caution">
    <text evidence="2">The sequence shown here is derived from an EMBL/GenBank/DDBJ whole genome shotgun (WGS) entry which is preliminary data.</text>
</comment>